<dbReference type="InterPro" id="IPR007055">
    <property type="entry name" value="BON_dom"/>
</dbReference>
<evidence type="ECO:0000256" key="1">
    <source>
        <dbReference type="SAM" id="SignalP"/>
    </source>
</evidence>
<proteinExistence type="predicted"/>
<gene>
    <name evidence="3" type="ORF">CDO81_21950</name>
</gene>
<name>A0A254N150_9BURK</name>
<accession>A0A254N150</accession>
<dbReference type="PROSITE" id="PS50914">
    <property type="entry name" value="BON"/>
    <property type="match status" value="1"/>
</dbReference>
<dbReference type="AlphaFoldDB" id="A0A254N150"/>
<feature type="domain" description="BON" evidence="2">
    <location>
        <begin position="37"/>
        <end position="106"/>
    </location>
</feature>
<comment type="caution">
    <text evidence="3">The sequence shown here is derived from an EMBL/GenBank/DDBJ whole genome shotgun (WGS) entry which is preliminary data.</text>
</comment>
<dbReference type="Pfam" id="PF04972">
    <property type="entry name" value="BON"/>
    <property type="match status" value="1"/>
</dbReference>
<reference evidence="3 4" key="1">
    <citation type="journal article" date="2007" name="Int. J. Syst. Evol. Microbiol.">
        <title>Description of Pelomonas aquatica sp. nov. and Pelomonas puraquae sp. nov., isolated from industrial and haemodialysis water.</title>
        <authorList>
            <person name="Gomila M."/>
            <person name="Bowien B."/>
            <person name="Falsen E."/>
            <person name="Moore E.R."/>
            <person name="Lalucat J."/>
        </authorList>
    </citation>
    <scope>NUCLEOTIDE SEQUENCE [LARGE SCALE GENOMIC DNA]</scope>
    <source>
        <strain evidence="3 4">CCUG 52769</strain>
    </source>
</reference>
<keyword evidence="4" id="KW-1185">Reference proteome</keyword>
<evidence type="ECO:0000313" key="4">
    <source>
        <dbReference type="Proteomes" id="UP000197446"/>
    </source>
</evidence>
<dbReference type="Proteomes" id="UP000197446">
    <property type="component" value="Unassembled WGS sequence"/>
</dbReference>
<dbReference type="PANTHER" id="PTHR34606:SF15">
    <property type="entry name" value="BON DOMAIN-CONTAINING PROTEIN"/>
    <property type="match status" value="1"/>
</dbReference>
<dbReference type="InterPro" id="IPR051686">
    <property type="entry name" value="Lipoprotein_DolP"/>
</dbReference>
<sequence length="107" mass="11008">MKLSKLAALAVIGALAAPLASQAQDTKPAGTAKVWVKDSVVTTKIKAQLAASKVSSLAKVHVDTDADGWVQLTGKVATQAEKDRAELIAKAVDGVKSVDNQLTVTGK</sequence>
<organism evidence="3 4">
    <name type="scientific">Roseateles puraquae</name>
    <dbReference type="NCBI Taxonomy" id="431059"/>
    <lineage>
        <taxon>Bacteria</taxon>
        <taxon>Pseudomonadati</taxon>
        <taxon>Pseudomonadota</taxon>
        <taxon>Betaproteobacteria</taxon>
        <taxon>Burkholderiales</taxon>
        <taxon>Sphaerotilaceae</taxon>
        <taxon>Roseateles</taxon>
    </lineage>
</organism>
<feature type="signal peptide" evidence="1">
    <location>
        <begin position="1"/>
        <end position="23"/>
    </location>
</feature>
<evidence type="ECO:0000259" key="2">
    <source>
        <dbReference type="PROSITE" id="PS50914"/>
    </source>
</evidence>
<feature type="chain" id="PRO_5012738892" evidence="1">
    <location>
        <begin position="24"/>
        <end position="107"/>
    </location>
</feature>
<evidence type="ECO:0000313" key="3">
    <source>
        <dbReference type="EMBL" id="OWR01995.1"/>
    </source>
</evidence>
<dbReference type="EMBL" id="NISI01000011">
    <property type="protein sequence ID" value="OWR01995.1"/>
    <property type="molecule type" value="Genomic_DNA"/>
</dbReference>
<dbReference type="Gene3D" id="3.30.1340.30">
    <property type="match status" value="1"/>
</dbReference>
<dbReference type="OrthoDB" id="8564061at2"/>
<dbReference type="RefSeq" id="WP_088485383.1">
    <property type="nucleotide sequence ID" value="NZ_NISI01000011.1"/>
</dbReference>
<protein>
    <submittedName>
        <fullName evidence="3">Transporter</fullName>
    </submittedName>
</protein>
<keyword evidence="1" id="KW-0732">Signal</keyword>
<dbReference type="PANTHER" id="PTHR34606">
    <property type="entry name" value="BON DOMAIN-CONTAINING PROTEIN"/>
    <property type="match status" value="1"/>
</dbReference>